<dbReference type="InterPro" id="IPR023395">
    <property type="entry name" value="MCP_dom_sf"/>
</dbReference>
<dbReference type="GO" id="GO:0015215">
    <property type="term" value="F:nucleotide transmembrane transporter activity"/>
    <property type="evidence" value="ECO:0007669"/>
    <property type="project" value="UniProtKB-ARBA"/>
</dbReference>
<evidence type="ECO:0000256" key="8">
    <source>
        <dbReference type="PROSITE-ProRule" id="PRU00282"/>
    </source>
</evidence>
<dbReference type="Pfam" id="PF00153">
    <property type="entry name" value="Mito_carr"/>
    <property type="match status" value="3"/>
</dbReference>
<dbReference type="PANTHER" id="PTHR45683">
    <property type="entry name" value="MITOCHONDRIAL NICOTINAMIDE ADENINE DINUCLEOTIDE TRANSPORTER 1-RELATED-RELATED"/>
    <property type="match status" value="1"/>
</dbReference>
<feature type="repeat" description="Solcar" evidence="8">
    <location>
        <begin position="102"/>
        <end position="195"/>
    </location>
</feature>
<accession>A0A7S0WN96</accession>
<sequence>MANAIAGASAGAIAATMVCPLDVVKTRLQCQSYTGEFIKYRGTLGTLSTVIKEEGVRGLYRGLTPTLVALLPNWMIYFTVYEGMKKIWLPRAATERGEISHSTSVVHMFSAAAAGAATVLATNPLWVVKTRMQVQSASGGGFAKVLKPYTGVANAIQRIAVEEGARGLYAGMGPSLFGVAHVAIQFPVYERVKGELAQRGGKAVAELGPVELVAASALSKMVASTITYPHEVVRARMHILGIGPFNGMRGVIQGLIKEGGVHSFYRGCGTNLVRTTPAAAITLLSFELINRSILELRNPCKQA</sequence>
<dbReference type="SUPFAM" id="SSF103506">
    <property type="entry name" value="Mitochondrial carrier"/>
    <property type="match status" value="1"/>
</dbReference>
<protein>
    <recommendedName>
        <fullName evidence="11">Mitochondrial carrier protein</fullName>
    </recommendedName>
</protein>
<dbReference type="PRINTS" id="PR00926">
    <property type="entry name" value="MITOCARRIER"/>
</dbReference>
<name>A0A7S0WN96_9CHLO</name>
<keyword evidence="7 8" id="KW-0472">Membrane</keyword>
<evidence type="ECO:0000256" key="4">
    <source>
        <dbReference type="ARBA" id="ARBA00022692"/>
    </source>
</evidence>
<evidence type="ECO:0000256" key="3">
    <source>
        <dbReference type="ARBA" id="ARBA00022448"/>
    </source>
</evidence>
<proteinExistence type="inferred from homology"/>
<dbReference type="PROSITE" id="PS50920">
    <property type="entry name" value="SOLCAR"/>
    <property type="match status" value="3"/>
</dbReference>
<keyword evidence="5" id="KW-0677">Repeat</keyword>
<keyword evidence="3 9" id="KW-0813">Transport</keyword>
<evidence type="ECO:0000256" key="7">
    <source>
        <dbReference type="ARBA" id="ARBA00023136"/>
    </source>
</evidence>
<evidence type="ECO:0000256" key="5">
    <source>
        <dbReference type="ARBA" id="ARBA00022737"/>
    </source>
</evidence>
<keyword evidence="4 8" id="KW-0812">Transmembrane</keyword>
<keyword evidence="6" id="KW-1133">Transmembrane helix</keyword>
<dbReference type="AlphaFoldDB" id="A0A7S0WN96"/>
<dbReference type="InterPro" id="IPR002067">
    <property type="entry name" value="MCP"/>
</dbReference>
<evidence type="ECO:0000256" key="9">
    <source>
        <dbReference type="RuleBase" id="RU000488"/>
    </source>
</evidence>
<reference evidence="10" key="1">
    <citation type="submission" date="2021-01" db="EMBL/GenBank/DDBJ databases">
        <authorList>
            <person name="Corre E."/>
            <person name="Pelletier E."/>
            <person name="Niang G."/>
            <person name="Scheremetjew M."/>
            <person name="Finn R."/>
            <person name="Kale V."/>
            <person name="Holt S."/>
            <person name="Cochrane G."/>
            <person name="Meng A."/>
            <person name="Brown T."/>
            <person name="Cohen L."/>
        </authorList>
    </citation>
    <scope>NUCLEOTIDE SEQUENCE</scope>
    <source>
        <strain evidence="10">CCMP722</strain>
    </source>
</reference>
<dbReference type="FunFam" id="1.50.40.10:FF:000075">
    <property type="entry name" value="Nicotinamide adenine dinucleotide transporter 2, mitochondrial"/>
    <property type="match status" value="1"/>
</dbReference>
<dbReference type="GO" id="GO:0016020">
    <property type="term" value="C:membrane"/>
    <property type="evidence" value="ECO:0007669"/>
    <property type="project" value="UniProtKB-SubCell"/>
</dbReference>
<dbReference type="Gene3D" id="1.50.40.10">
    <property type="entry name" value="Mitochondrial carrier domain"/>
    <property type="match status" value="2"/>
</dbReference>
<evidence type="ECO:0000256" key="2">
    <source>
        <dbReference type="ARBA" id="ARBA00006375"/>
    </source>
</evidence>
<evidence type="ECO:0000256" key="1">
    <source>
        <dbReference type="ARBA" id="ARBA00004141"/>
    </source>
</evidence>
<evidence type="ECO:0000313" key="10">
    <source>
        <dbReference type="EMBL" id="CAD8674677.1"/>
    </source>
</evidence>
<organism evidence="10">
    <name type="scientific">Pyramimonas obovata</name>
    <dbReference type="NCBI Taxonomy" id="1411642"/>
    <lineage>
        <taxon>Eukaryota</taxon>
        <taxon>Viridiplantae</taxon>
        <taxon>Chlorophyta</taxon>
        <taxon>Pyramimonadophyceae</taxon>
        <taxon>Pyramimonadales</taxon>
        <taxon>Pyramimonadaceae</taxon>
        <taxon>Pyramimonas</taxon>
        <taxon>Pyramimonas incertae sedis</taxon>
    </lineage>
</organism>
<feature type="repeat" description="Solcar" evidence="8">
    <location>
        <begin position="1"/>
        <end position="87"/>
    </location>
</feature>
<dbReference type="EMBL" id="HBFA01024302">
    <property type="protein sequence ID" value="CAD8674677.1"/>
    <property type="molecule type" value="Transcribed_RNA"/>
</dbReference>
<dbReference type="InterPro" id="IPR018108">
    <property type="entry name" value="MCP_transmembrane"/>
</dbReference>
<feature type="repeat" description="Solcar" evidence="8">
    <location>
        <begin position="207"/>
        <end position="292"/>
    </location>
</feature>
<comment type="similarity">
    <text evidence="2 9">Belongs to the mitochondrial carrier (TC 2.A.29) family.</text>
</comment>
<evidence type="ECO:0008006" key="11">
    <source>
        <dbReference type="Google" id="ProtNLM"/>
    </source>
</evidence>
<comment type="subcellular location">
    <subcellularLocation>
        <location evidence="1">Membrane</location>
        <topology evidence="1">Multi-pass membrane protein</topology>
    </subcellularLocation>
</comment>
<gene>
    <name evidence="10" type="ORF">POBO1169_LOCUS12354</name>
</gene>
<evidence type="ECO:0000256" key="6">
    <source>
        <dbReference type="ARBA" id="ARBA00022989"/>
    </source>
</evidence>
<dbReference type="InterPro" id="IPR044712">
    <property type="entry name" value="SLC25A32-like"/>
</dbReference>